<feature type="transmembrane region" description="Helical" evidence="11">
    <location>
        <begin position="390"/>
        <end position="412"/>
    </location>
</feature>
<evidence type="ECO:0000256" key="8">
    <source>
        <dbReference type="ARBA" id="ARBA00022989"/>
    </source>
</evidence>
<feature type="transmembrane region" description="Helical" evidence="11">
    <location>
        <begin position="347"/>
        <end position="369"/>
    </location>
</feature>
<feature type="transmembrane region" description="Helical" evidence="11">
    <location>
        <begin position="6"/>
        <end position="27"/>
    </location>
</feature>
<evidence type="ECO:0000256" key="6">
    <source>
        <dbReference type="ARBA" id="ARBA00022801"/>
    </source>
</evidence>
<dbReference type="PANTHER" id="PTHR42837:SF2">
    <property type="entry name" value="MEMBRANE METALLOPROTEASE ARASP2, CHLOROPLASTIC-RELATED"/>
    <property type="match status" value="1"/>
</dbReference>
<dbReference type="InterPro" id="IPR036034">
    <property type="entry name" value="PDZ_sf"/>
</dbReference>
<keyword evidence="8 11" id="KW-1133">Transmembrane helix</keyword>
<evidence type="ECO:0000256" key="4">
    <source>
        <dbReference type="ARBA" id="ARBA00022670"/>
    </source>
</evidence>
<dbReference type="PANTHER" id="PTHR42837">
    <property type="entry name" value="REGULATOR OF SIGMA-E PROTEASE RSEP"/>
    <property type="match status" value="1"/>
</dbReference>
<dbReference type="GO" id="GO:0046872">
    <property type="term" value="F:metal ion binding"/>
    <property type="evidence" value="ECO:0007669"/>
    <property type="project" value="UniProtKB-KW"/>
</dbReference>
<evidence type="ECO:0000256" key="5">
    <source>
        <dbReference type="ARBA" id="ARBA00022692"/>
    </source>
</evidence>
<comment type="cofactor">
    <cofactor evidence="1 11">
        <name>Zn(2+)</name>
        <dbReference type="ChEBI" id="CHEBI:29105"/>
    </cofactor>
</comment>
<sequence>MNLTAIIAFIVIFGVLVTVHEFGHFIAAKKVGVLVREFAIGMGPKLLSWRRNHTTYTIRVLPVGGYVRMAGMDETPDLDAGQRVRLIFDAQGIVTTIDTRIEELGEGVPFQIDRFDLTDALTLTGYRADESDMVTVNVDHDATIIDKQGIAVQIAPRDTWVQSAKVYQRALINVAGPVMNFVLALVVFCLLGFLQPSVTLNQPIVGTVQPNMPAQQAGLRPNDQVQTINGQKIHSWEQLATTISQSTSQKLTLSVLRQGKPATLTLTPKQVQVDGVTTRLIGVTPKTYTDFGARLKYGILATGSTTQRIWYAITHLFSGGFNLNKLGGPVAIAKTTSTVAKTGFLNILVYMAMLSINLGMMNLIPIPALDGGKLLLNLIEAIWRRPLPENIENAVTVAGAAFMVVLLVAVTINDLLR</sequence>
<dbReference type="EMBL" id="WSZI01000013">
    <property type="protein sequence ID" value="MWN20916.1"/>
    <property type="molecule type" value="Genomic_DNA"/>
</dbReference>
<evidence type="ECO:0000256" key="11">
    <source>
        <dbReference type="RuleBase" id="RU362031"/>
    </source>
</evidence>
<evidence type="ECO:0000256" key="10">
    <source>
        <dbReference type="ARBA" id="ARBA00023136"/>
    </source>
</evidence>
<reference evidence="13 14" key="1">
    <citation type="submission" date="2019-12" db="EMBL/GenBank/DDBJ databases">
        <title>Complete genome sequence of Leuconostoc lactis strain AVN1 provides insights into metabolic potential.</title>
        <authorList>
            <person name="Besrour N."/>
            <person name="Najjari A."/>
            <person name="Fhoula I."/>
            <person name="Jaballah S."/>
            <person name="Klibi N."/>
            <person name="Ouzari H.I."/>
        </authorList>
    </citation>
    <scope>NUCLEOTIDE SEQUENCE [LARGE SCALE GENOMIC DNA]</scope>
    <source>
        <strain evidence="13 14">AVN1</strain>
    </source>
</reference>
<proteinExistence type="inferred from homology"/>
<dbReference type="Pfam" id="PF02163">
    <property type="entry name" value="Peptidase_M50"/>
    <property type="match status" value="1"/>
</dbReference>
<evidence type="ECO:0000259" key="12">
    <source>
        <dbReference type="SMART" id="SM00228"/>
    </source>
</evidence>
<dbReference type="CDD" id="cd23081">
    <property type="entry name" value="cpPDZ_EcRseP-like"/>
    <property type="match status" value="1"/>
</dbReference>
<dbReference type="InterPro" id="IPR008915">
    <property type="entry name" value="Peptidase_M50"/>
</dbReference>
<dbReference type="EC" id="3.4.24.-" evidence="11"/>
<evidence type="ECO:0000256" key="2">
    <source>
        <dbReference type="ARBA" id="ARBA00004141"/>
    </source>
</evidence>
<dbReference type="SUPFAM" id="SSF50156">
    <property type="entry name" value="PDZ domain-like"/>
    <property type="match status" value="1"/>
</dbReference>
<protein>
    <recommendedName>
        <fullName evidence="11">Zinc metalloprotease</fullName>
        <ecNumber evidence="11">3.4.24.-</ecNumber>
    </recommendedName>
</protein>
<evidence type="ECO:0000313" key="13">
    <source>
        <dbReference type="EMBL" id="MWN20916.1"/>
    </source>
</evidence>
<evidence type="ECO:0000256" key="9">
    <source>
        <dbReference type="ARBA" id="ARBA00023049"/>
    </source>
</evidence>
<keyword evidence="6 11" id="KW-0378">Hydrolase</keyword>
<gene>
    <name evidence="13" type="primary">rseP</name>
    <name evidence="13" type="ORF">GQS40_04415</name>
</gene>
<dbReference type="RefSeq" id="WP_029509218.1">
    <property type="nucleotide sequence ID" value="NZ_BJMJ01000002.1"/>
</dbReference>
<dbReference type="GO" id="GO:0016020">
    <property type="term" value="C:membrane"/>
    <property type="evidence" value="ECO:0007669"/>
    <property type="project" value="UniProtKB-SubCell"/>
</dbReference>
<keyword evidence="7 11" id="KW-0862">Zinc</keyword>
<feature type="domain" description="PDZ" evidence="12">
    <location>
        <begin position="189"/>
        <end position="259"/>
    </location>
</feature>
<accession>A0A6L7A5T6</accession>
<dbReference type="InterPro" id="IPR001478">
    <property type="entry name" value="PDZ"/>
</dbReference>
<name>A0A6L7A5T6_LEULA</name>
<organism evidence="13 14">
    <name type="scientific">Leuconostoc lactis</name>
    <dbReference type="NCBI Taxonomy" id="1246"/>
    <lineage>
        <taxon>Bacteria</taxon>
        <taxon>Bacillati</taxon>
        <taxon>Bacillota</taxon>
        <taxon>Bacilli</taxon>
        <taxon>Lactobacillales</taxon>
        <taxon>Lactobacillaceae</taxon>
        <taxon>Leuconostoc</taxon>
    </lineage>
</organism>
<dbReference type="Proteomes" id="UP000478636">
    <property type="component" value="Unassembled WGS sequence"/>
</dbReference>
<dbReference type="CDD" id="cd06163">
    <property type="entry name" value="S2P-M50_PDZ_RseP-like"/>
    <property type="match status" value="1"/>
</dbReference>
<dbReference type="Gene3D" id="2.30.42.10">
    <property type="match status" value="1"/>
</dbReference>
<comment type="subcellular location">
    <subcellularLocation>
        <location evidence="2">Membrane</location>
        <topology evidence="2">Multi-pass membrane protein</topology>
    </subcellularLocation>
</comment>
<keyword evidence="11" id="KW-0479">Metal-binding</keyword>
<evidence type="ECO:0000256" key="1">
    <source>
        <dbReference type="ARBA" id="ARBA00001947"/>
    </source>
</evidence>
<dbReference type="Pfam" id="PF17820">
    <property type="entry name" value="PDZ_6"/>
    <property type="match status" value="1"/>
</dbReference>
<keyword evidence="4 13" id="KW-0645">Protease</keyword>
<comment type="caution">
    <text evidence="13">The sequence shown here is derived from an EMBL/GenBank/DDBJ whole genome shotgun (WGS) entry which is preliminary data.</text>
</comment>
<evidence type="ECO:0000256" key="3">
    <source>
        <dbReference type="ARBA" id="ARBA00007931"/>
    </source>
</evidence>
<evidence type="ECO:0000313" key="14">
    <source>
        <dbReference type="Proteomes" id="UP000478636"/>
    </source>
</evidence>
<dbReference type="SMART" id="SM00228">
    <property type="entry name" value="PDZ"/>
    <property type="match status" value="1"/>
</dbReference>
<keyword evidence="5 11" id="KW-0812">Transmembrane</keyword>
<dbReference type="NCBIfam" id="TIGR00054">
    <property type="entry name" value="RIP metalloprotease RseP"/>
    <property type="match status" value="1"/>
</dbReference>
<dbReference type="AlphaFoldDB" id="A0A6L7A5T6"/>
<comment type="similarity">
    <text evidence="3 11">Belongs to the peptidase M50B family.</text>
</comment>
<dbReference type="InterPro" id="IPR004387">
    <property type="entry name" value="Pept_M50_Zn"/>
</dbReference>
<keyword evidence="10 11" id="KW-0472">Membrane</keyword>
<feature type="transmembrane region" description="Helical" evidence="11">
    <location>
        <begin position="170"/>
        <end position="194"/>
    </location>
</feature>
<dbReference type="GO" id="GO:0004222">
    <property type="term" value="F:metalloendopeptidase activity"/>
    <property type="evidence" value="ECO:0007669"/>
    <property type="project" value="InterPro"/>
</dbReference>
<keyword evidence="9 11" id="KW-0482">Metalloprotease</keyword>
<dbReference type="GO" id="GO:0006508">
    <property type="term" value="P:proteolysis"/>
    <property type="evidence" value="ECO:0007669"/>
    <property type="project" value="UniProtKB-KW"/>
</dbReference>
<evidence type="ECO:0000256" key="7">
    <source>
        <dbReference type="ARBA" id="ARBA00022833"/>
    </source>
</evidence>
<dbReference type="InterPro" id="IPR041489">
    <property type="entry name" value="PDZ_6"/>
</dbReference>